<evidence type="ECO:0000313" key="2">
    <source>
        <dbReference type="Proteomes" id="UP001148662"/>
    </source>
</evidence>
<reference evidence="1" key="1">
    <citation type="submission" date="2022-07" db="EMBL/GenBank/DDBJ databases">
        <title>Genome Sequence of Phlebia brevispora.</title>
        <authorList>
            <person name="Buettner E."/>
        </authorList>
    </citation>
    <scope>NUCLEOTIDE SEQUENCE</scope>
    <source>
        <strain evidence="1">MPL23</strain>
    </source>
</reference>
<name>A0ACC1S1D0_9APHY</name>
<evidence type="ECO:0000313" key="1">
    <source>
        <dbReference type="EMBL" id="KAJ3530061.1"/>
    </source>
</evidence>
<dbReference type="EMBL" id="JANHOG010001903">
    <property type="protein sequence ID" value="KAJ3530061.1"/>
    <property type="molecule type" value="Genomic_DNA"/>
</dbReference>
<comment type="caution">
    <text evidence="1">The sequence shown here is derived from an EMBL/GenBank/DDBJ whole genome shotgun (WGS) entry which is preliminary data.</text>
</comment>
<dbReference type="Proteomes" id="UP001148662">
    <property type="component" value="Unassembled WGS sequence"/>
</dbReference>
<protein>
    <submittedName>
        <fullName evidence="1">Uncharacterized protein</fullName>
    </submittedName>
</protein>
<gene>
    <name evidence="1" type="ORF">NM688_g7763</name>
</gene>
<keyword evidence="2" id="KW-1185">Reference proteome</keyword>
<sequence>MLLYPPNASIDARAFAIQSCTSASILCIVPGDTVSLLLSTSGDVMGKVKEKDSVVVECDEEERAYEVSECTSGLQGKQE</sequence>
<organism evidence="1 2">
    <name type="scientific">Phlebia brevispora</name>
    <dbReference type="NCBI Taxonomy" id="194682"/>
    <lineage>
        <taxon>Eukaryota</taxon>
        <taxon>Fungi</taxon>
        <taxon>Dikarya</taxon>
        <taxon>Basidiomycota</taxon>
        <taxon>Agaricomycotina</taxon>
        <taxon>Agaricomycetes</taxon>
        <taxon>Polyporales</taxon>
        <taxon>Meruliaceae</taxon>
        <taxon>Phlebia</taxon>
    </lineage>
</organism>
<accession>A0ACC1S1D0</accession>
<proteinExistence type="predicted"/>